<dbReference type="STRING" id="1129374.AJE_09644"/>
<dbReference type="eggNOG" id="COG0834">
    <property type="taxonomic scope" value="Bacteria"/>
</dbReference>
<feature type="signal peptide" evidence="1">
    <location>
        <begin position="1"/>
        <end position="18"/>
    </location>
</feature>
<dbReference type="SUPFAM" id="SSF53850">
    <property type="entry name" value="Periplasmic binding protein-like II"/>
    <property type="match status" value="1"/>
</dbReference>
<evidence type="ECO:0000256" key="1">
    <source>
        <dbReference type="SAM" id="SignalP"/>
    </source>
</evidence>
<dbReference type="EMBL" id="AHTH01000028">
    <property type="protein sequence ID" value="EHR40812.1"/>
    <property type="molecule type" value="Genomic_DNA"/>
</dbReference>
<evidence type="ECO:0000313" key="3">
    <source>
        <dbReference type="Proteomes" id="UP000012046"/>
    </source>
</evidence>
<proteinExistence type="predicted"/>
<dbReference type="PATRIC" id="fig|1129374.4.peg.1921"/>
<dbReference type="Proteomes" id="UP000012046">
    <property type="component" value="Unassembled WGS sequence"/>
</dbReference>
<organism evidence="2 3">
    <name type="scientific">Alishewanella jeotgali KCTC 22429</name>
    <dbReference type="NCBI Taxonomy" id="1129374"/>
    <lineage>
        <taxon>Bacteria</taxon>
        <taxon>Pseudomonadati</taxon>
        <taxon>Pseudomonadota</taxon>
        <taxon>Gammaproteobacteria</taxon>
        <taxon>Alteromonadales</taxon>
        <taxon>Alteromonadaceae</taxon>
        <taxon>Alishewanella</taxon>
    </lineage>
</organism>
<sequence>MLSSAFYLVATSILPAAAAAGNPTVVWLQTDWAPHQILKGPHLGEGTFDLILKQLVALLPQYQHQSRLISLGRIEPHFQRSDEIICIAGSLYTEERASTRYYSLPVAIGPGFAVNYVSTSMVADYVESDLTLDINKLVQHPELIGAYQPNRYYPEVMLQAIGQQGSNLLATEFTSELNAAALLHSRRIDYVIEYPERMQFYQRNLAYTSDIASAALLGASPYSVSYITCNKHPLSQQLITEINQVLPVLWQADDFQELLFYWLDQNARQILLPKFLQLKQQMAEKNRP</sequence>
<evidence type="ECO:0000313" key="2">
    <source>
        <dbReference type="EMBL" id="EHR40812.1"/>
    </source>
</evidence>
<protein>
    <recommendedName>
        <fullName evidence="4">Solute-binding protein family 3/N-terminal domain-containing protein</fullName>
    </recommendedName>
</protein>
<gene>
    <name evidence="2" type="ORF">AJE_09644</name>
</gene>
<name>H3ZEZ4_9ALTE</name>
<evidence type="ECO:0008006" key="4">
    <source>
        <dbReference type="Google" id="ProtNLM"/>
    </source>
</evidence>
<keyword evidence="3" id="KW-1185">Reference proteome</keyword>
<accession>H3ZEZ4</accession>
<comment type="caution">
    <text evidence="2">The sequence shown here is derived from an EMBL/GenBank/DDBJ whole genome shotgun (WGS) entry which is preliminary data.</text>
</comment>
<reference evidence="2 3" key="1">
    <citation type="journal article" date="2012" name="J. Bacteriol.">
        <title>Genome Sequence of Extracellular-Protease-Producing Alishewanella jeotgali Isolated from Traditional Korean Fermented Seafood.</title>
        <authorList>
            <person name="Jung J."/>
            <person name="Chun J."/>
            <person name="Park W."/>
        </authorList>
    </citation>
    <scope>NUCLEOTIDE SEQUENCE [LARGE SCALE GENOMIC DNA]</scope>
    <source>
        <strain evidence="2 3">KCTC 22429</strain>
    </source>
</reference>
<dbReference type="RefSeq" id="WP_008950705.1">
    <property type="nucleotide sequence ID" value="NZ_AHTH01000028.1"/>
</dbReference>
<dbReference type="AlphaFoldDB" id="H3ZEZ4"/>
<keyword evidence="1" id="KW-0732">Signal</keyword>
<feature type="chain" id="PRO_5003591319" description="Solute-binding protein family 3/N-terminal domain-containing protein" evidence="1">
    <location>
        <begin position="19"/>
        <end position="288"/>
    </location>
</feature>